<dbReference type="SUPFAM" id="SSF52777">
    <property type="entry name" value="CoA-dependent acyltransferases"/>
    <property type="match status" value="1"/>
</dbReference>
<dbReference type="InterPro" id="IPR010071">
    <property type="entry name" value="AA_adenyl_dom"/>
</dbReference>
<dbReference type="InterPro" id="IPR029058">
    <property type="entry name" value="AB_hydrolase_fold"/>
</dbReference>
<dbReference type="PROSITE" id="PS00012">
    <property type="entry name" value="PHOSPHOPANTETHEINE"/>
    <property type="match status" value="1"/>
</dbReference>
<dbReference type="Gene3D" id="3.30.559.30">
    <property type="entry name" value="Nonribosomal peptide synthetase, condensation domain"/>
    <property type="match status" value="1"/>
</dbReference>
<dbReference type="InterPro" id="IPR000873">
    <property type="entry name" value="AMP-dep_synth/lig_dom"/>
</dbReference>
<dbReference type="CDD" id="cd05930">
    <property type="entry name" value="A_NRPS"/>
    <property type="match status" value="1"/>
</dbReference>
<comment type="cofactor">
    <cofactor evidence="1">
        <name>pantetheine 4'-phosphate</name>
        <dbReference type="ChEBI" id="CHEBI:47942"/>
    </cofactor>
</comment>
<dbReference type="SUPFAM" id="SSF47336">
    <property type="entry name" value="ACP-like"/>
    <property type="match status" value="1"/>
</dbReference>
<dbReference type="Gene3D" id="1.10.287.490">
    <property type="entry name" value="Helix hairpin bin"/>
    <property type="match status" value="1"/>
</dbReference>
<evidence type="ECO:0000313" key="9">
    <source>
        <dbReference type="Proteomes" id="UP000665561"/>
    </source>
</evidence>
<dbReference type="InterPro" id="IPR001031">
    <property type="entry name" value="Thioesterase"/>
</dbReference>
<keyword evidence="5" id="KW-0045">Antibiotic biosynthesis</keyword>
<dbReference type="PROSITE" id="PS50075">
    <property type="entry name" value="CARRIER"/>
    <property type="match status" value="1"/>
</dbReference>
<feature type="domain" description="Carrier" evidence="7">
    <location>
        <begin position="668"/>
        <end position="743"/>
    </location>
</feature>
<comment type="similarity">
    <text evidence="2">Belongs to the ATP-dependent AMP-binding enzyme family.</text>
</comment>
<dbReference type="Pfam" id="PF00550">
    <property type="entry name" value="PP-binding"/>
    <property type="match status" value="1"/>
</dbReference>
<gene>
    <name evidence="8" type="ORF">GT019_29350</name>
</gene>
<dbReference type="InterPro" id="IPR006162">
    <property type="entry name" value="Ppantetheine_attach_site"/>
</dbReference>
<keyword evidence="9" id="KW-1185">Reference proteome</keyword>
<dbReference type="InterPro" id="IPR045851">
    <property type="entry name" value="AMP-bd_C_sf"/>
</dbReference>
<dbReference type="RefSeq" id="WP_161747016.1">
    <property type="nucleotide sequence ID" value="NZ_JAAAMV010000034.1"/>
</dbReference>
<keyword evidence="3" id="KW-0596">Phosphopantetheine</keyword>
<dbReference type="Gene3D" id="2.30.38.10">
    <property type="entry name" value="Luciferase, Domain 3"/>
    <property type="match status" value="1"/>
</dbReference>
<evidence type="ECO:0000256" key="2">
    <source>
        <dbReference type="ARBA" id="ARBA00006432"/>
    </source>
</evidence>
<dbReference type="SUPFAM" id="SSF53474">
    <property type="entry name" value="alpha/beta-Hydrolases"/>
    <property type="match status" value="1"/>
</dbReference>
<keyword evidence="4" id="KW-0597">Phosphoprotein</keyword>
<dbReference type="Gene3D" id="3.30.559.10">
    <property type="entry name" value="Chloramphenicol acetyltransferase-like domain"/>
    <property type="match status" value="1"/>
</dbReference>
<dbReference type="Proteomes" id="UP000665561">
    <property type="component" value="Unassembled WGS sequence"/>
</dbReference>
<comment type="caution">
    <text evidence="8">The sequence shown here is derived from an EMBL/GenBank/DDBJ whole genome shotgun (WGS) entry which is preliminary data.</text>
</comment>
<dbReference type="PROSITE" id="PS00455">
    <property type="entry name" value="AMP_BINDING"/>
    <property type="match status" value="1"/>
</dbReference>
<dbReference type="Gene3D" id="3.40.50.1820">
    <property type="entry name" value="alpha/beta hydrolase"/>
    <property type="match status" value="1"/>
</dbReference>
<dbReference type="EMBL" id="JAAAMV010000034">
    <property type="protein sequence ID" value="NBD27993.1"/>
    <property type="molecule type" value="Genomic_DNA"/>
</dbReference>
<proteinExistence type="inferred from homology"/>
<dbReference type="InterPro" id="IPR020845">
    <property type="entry name" value="AMP-binding_CS"/>
</dbReference>
<evidence type="ECO:0000256" key="1">
    <source>
        <dbReference type="ARBA" id="ARBA00001957"/>
    </source>
</evidence>
<dbReference type="InterPro" id="IPR001242">
    <property type="entry name" value="Condensation_dom"/>
</dbReference>
<name>A0ABW9Y017_9BACL</name>
<dbReference type="Gene3D" id="3.30.300.30">
    <property type="match status" value="1"/>
</dbReference>
<dbReference type="Pfam" id="PF00668">
    <property type="entry name" value="Condensation"/>
    <property type="match status" value="1"/>
</dbReference>
<accession>A0ABW9Y017</accession>
<evidence type="ECO:0000256" key="6">
    <source>
        <dbReference type="ARBA" id="ARBA00023268"/>
    </source>
</evidence>
<evidence type="ECO:0000256" key="4">
    <source>
        <dbReference type="ARBA" id="ARBA00022553"/>
    </source>
</evidence>
<keyword evidence="6" id="KW-0511">Multifunctional enzyme</keyword>
<dbReference type="InterPro" id="IPR023213">
    <property type="entry name" value="CAT-like_dom_sf"/>
</dbReference>
<dbReference type="InterPro" id="IPR020802">
    <property type="entry name" value="TesA-like"/>
</dbReference>
<dbReference type="Gene3D" id="1.10.1200.10">
    <property type="entry name" value="ACP-like"/>
    <property type="match status" value="1"/>
</dbReference>
<dbReference type="Pfam" id="PF00975">
    <property type="entry name" value="Thioesterase"/>
    <property type="match status" value="1"/>
</dbReference>
<dbReference type="SUPFAM" id="SSF56801">
    <property type="entry name" value="Acetyl-CoA synthetase-like"/>
    <property type="match status" value="1"/>
</dbReference>
<dbReference type="Pfam" id="PF00501">
    <property type="entry name" value="AMP-binding"/>
    <property type="match status" value="1"/>
</dbReference>
<protein>
    <submittedName>
        <fullName evidence="8">Amino acid adenylation domain-containing protein</fullName>
    </submittedName>
</protein>
<sequence>GEKTFASFLQEVKACTLLAFEHQEYPFEELVGQLELPRDLSRHPLFDTMFILQNTERGGLELPGLRIAPYEQDHHAAKFDLTLQAAERENAIDLSMEYSTALFKAETIQRMAAHFRQLLEAAVNDPHRVIREMDLLSEAERQQILFDFNATTADYPQDSTIHGLFEAQAERTPDNIAVVFGEQQLTYRELNERADRLARVLHCQGVEADRVVAILVESSLEMAVGLLGILKAGGAYLPINADLPEERIRYMLEDSEAIWIVTQAKLAYKVNYGLPVTHIEDAVKMDGSEIEANAVSGRMKDILETSGTLAYVIYTSGTTGLPKGVLVEHRSIANSLQWRRASYRLNEHDVILQLLSFAFDGFLASFFNPLLSGARVILLPESETKDADAICQAIAEQKVTMLFSIPSLYQVIIEQLQAGDACSLRHVTLAGEVSPRRLVEESLAKYPQVVLANEYGPTENSVVSTAALRLSKEAELTIGKPISGVQAYIVDEYCRPVPIGVAGELLVGGIGLARGYLNRPELTAEKFIPNPFIPGKRVYRTGDLARWLPDGNIEYLGRIDYQVKVRGYRVELGEIEARLLQVESVKEAAVIAIENELGLNQLCAYLVVEEDFKINQFRAELAQKLPGYMIPAHFVQLVELPLTPNGKLDRKALPAPGGDVSTGILYAAPRNETEQVLTEIWKDILGVVQVGIHDNFFELGGDSLLIMRMVRQIHLRMNHDVTLSTVFAHLTIAQLAKQLMFSFRLKRRIEWNSQHHNKLFCLPPIIGYGVGYAEMAKVLKDVTGVIAFEFIEEEDRMEQYISMIARIQPEGPVCIAGYSAGGNLAFELVKALESHGREVSGLILIDSKLKDFHQSDESVWSKAEWDDYFSVHAYMASYREQIEHKHKQYKTYVDNLINEGRIRADIHSIQSDKIPLAPVQVQEDKSNAWGSMTTGIYRTYAGTGQHHNMLTEAYIEHNGGLIKQILCSLGLN</sequence>
<organism evidence="8 9">
    <name type="scientific">Paenibacillus glycinis</name>
    <dbReference type="NCBI Taxonomy" id="2697035"/>
    <lineage>
        <taxon>Bacteria</taxon>
        <taxon>Bacillati</taxon>
        <taxon>Bacillota</taxon>
        <taxon>Bacilli</taxon>
        <taxon>Bacillales</taxon>
        <taxon>Paenibacillaceae</taxon>
        <taxon>Paenibacillus</taxon>
    </lineage>
</organism>
<dbReference type="InterPro" id="IPR025110">
    <property type="entry name" value="AMP-bd_C"/>
</dbReference>
<evidence type="ECO:0000256" key="3">
    <source>
        <dbReference type="ARBA" id="ARBA00022450"/>
    </source>
</evidence>
<evidence type="ECO:0000313" key="8">
    <source>
        <dbReference type="EMBL" id="NBD27993.1"/>
    </source>
</evidence>
<dbReference type="PANTHER" id="PTHR45527:SF14">
    <property type="entry name" value="PLIPASTATIN SYNTHASE SUBUNIT B"/>
    <property type="match status" value="1"/>
</dbReference>
<dbReference type="PANTHER" id="PTHR45527">
    <property type="entry name" value="NONRIBOSOMAL PEPTIDE SYNTHETASE"/>
    <property type="match status" value="1"/>
</dbReference>
<dbReference type="Gene3D" id="3.40.50.980">
    <property type="match status" value="2"/>
</dbReference>
<evidence type="ECO:0000259" key="7">
    <source>
        <dbReference type="PROSITE" id="PS50075"/>
    </source>
</evidence>
<dbReference type="SMART" id="SM00824">
    <property type="entry name" value="PKS_TE"/>
    <property type="match status" value="1"/>
</dbReference>
<dbReference type="Pfam" id="PF13193">
    <property type="entry name" value="AMP-binding_C"/>
    <property type="match status" value="1"/>
</dbReference>
<dbReference type="NCBIfam" id="TIGR01733">
    <property type="entry name" value="AA-adenyl-dom"/>
    <property type="match status" value="1"/>
</dbReference>
<dbReference type="InterPro" id="IPR036736">
    <property type="entry name" value="ACP-like_sf"/>
</dbReference>
<evidence type="ECO:0000256" key="5">
    <source>
        <dbReference type="ARBA" id="ARBA00023194"/>
    </source>
</evidence>
<dbReference type="InterPro" id="IPR009081">
    <property type="entry name" value="PP-bd_ACP"/>
</dbReference>
<reference evidence="8 9" key="1">
    <citation type="submission" date="2020-01" db="EMBL/GenBank/DDBJ databases">
        <title>Paenibacillus soybeanensis sp. nov. isolated from the nodules of soybean (Glycine max(L.) Merr).</title>
        <authorList>
            <person name="Wang H."/>
        </authorList>
    </citation>
    <scope>NUCLEOTIDE SEQUENCE [LARGE SCALE GENOMIC DNA]</scope>
    <source>
        <strain evidence="8 9">T1</strain>
    </source>
</reference>
<feature type="non-terminal residue" evidence="8">
    <location>
        <position position="1"/>
    </location>
</feature>